<evidence type="ECO:0000256" key="1">
    <source>
        <dbReference type="SAM" id="MobiDB-lite"/>
    </source>
</evidence>
<protein>
    <submittedName>
        <fullName evidence="2">Uncharacterized protein</fullName>
    </submittedName>
</protein>
<dbReference type="AlphaFoldDB" id="A0A5S4F9Q2"/>
<dbReference type="EMBL" id="VCKY01000117">
    <property type="protein sequence ID" value="TMR13786.1"/>
    <property type="molecule type" value="Genomic_DNA"/>
</dbReference>
<gene>
    <name evidence="2" type="ORF">ETD86_29925</name>
</gene>
<proteinExistence type="predicted"/>
<organism evidence="2 3">
    <name type="scientific">Nonomuraea turkmeniaca</name>
    <dbReference type="NCBI Taxonomy" id="103838"/>
    <lineage>
        <taxon>Bacteria</taxon>
        <taxon>Bacillati</taxon>
        <taxon>Actinomycetota</taxon>
        <taxon>Actinomycetes</taxon>
        <taxon>Streptosporangiales</taxon>
        <taxon>Streptosporangiaceae</taxon>
        <taxon>Nonomuraea</taxon>
    </lineage>
</organism>
<reference evidence="2 3" key="1">
    <citation type="submission" date="2019-05" db="EMBL/GenBank/DDBJ databases">
        <title>Draft genome sequence of Nonomuraea turkmeniaca DSM 43926.</title>
        <authorList>
            <person name="Saricaoglu S."/>
            <person name="Isik K."/>
        </authorList>
    </citation>
    <scope>NUCLEOTIDE SEQUENCE [LARGE SCALE GENOMIC DNA]</scope>
    <source>
        <strain evidence="2 3">DSM 43926</strain>
    </source>
</reference>
<feature type="region of interest" description="Disordered" evidence="1">
    <location>
        <begin position="52"/>
        <end position="81"/>
    </location>
</feature>
<name>A0A5S4F9Q2_9ACTN</name>
<keyword evidence="3" id="KW-1185">Reference proteome</keyword>
<dbReference type="Proteomes" id="UP000309128">
    <property type="component" value="Unassembled WGS sequence"/>
</dbReference>
<evidence type="ECO:0000313" key="3">
    <source>
        <dbReference type="Proteomes" id="UP000309128"/>
    </source>
</evidence>
<sequence length="81" mass="8659">MASLRCDRCIPGRPDTCCDIQESEVLGAAWYPLAEAVRLVAPTSRGRPACWGLTGGADPADRREAPQRCSRGADPPVDESC</sequence>
<comment type="caution">
    <text evidence="2">The sequence shown here is derived from an EMBL/GenBank/DDBJ whole genome shotgun (WGS) entry which is preliminary data.</text>
</comment>
<evidence type="ECO:0000313" key="2">
    <source>
        <dbReference type="EMBL" id="TMR13786.1"/>
    </source>
</evidence>
<accession>A0A5S4F9Q2</accession>